<reference evidence="3" key="1">
    <citation type="submission" date="2020-05" db="EMBL/GenBank/DDBJ databases">
        <title>Phylogenomic resolution of chytrid fungi.</title>
        <authorList>
            <person name="Stajich J.E."/>
            <person name="Amses K."/>
            <person name="Simmons R."/>
            <person name="Seto K."/>
            <person name="Myers J."/>
            <person name="Bonds A."/>
            <person name="Quandt C.A."/>
            <person name="Barry K."/>
            <person name="Liu P."/>
            <person name="Grigoriev I."/>
            <person name="Longcore J.E."/>
            <person name="James T.Y."/>
        </authorList>
    </citation>
    <scope>NUCLEOTIDE SEQUENCE</scope>
    <source>
        <strain evidence="3">PLAUS21</strain>
    </source>
</reference>
<dbReference type="Proteomes" id="UP001210925">
    <property type="component" value="Unassembled WGS sequence"/>
</dbReference>
<dbReference type="AlphaFoldDB" id="A0AAD5UCY6"/>
<comment type="caution">
    <text evidence="3">The sequence shown here is derived from an EMBL/GenBank/DDBJ whole genome shotgun (WGS) entry which is preliminary data.</text>
</comment>
<evidence type="ECO:0000256" key="1">
    <source>
        <dbReference type="SAM" id="MobiDB-lite"/>
    </source>
</evidence>
<evidence type="ECO:0000259" key="2">
    <source>
        <dbReference type="Pfam" id="PF12231"/>
    </source>
</evidence>
<organism evidence="3 4">
    <name type="scientific">Boothiomyces macroporosus</name>
    <dbReference type="NCBI Taxonomy" id="261099"/>
    <lineage>
        <taxon>Eukaryota</taxon>
        <taxon>Fungi</taxon>
        <taxon>Fungi incertae sedis</taxon>
        <taxon>Chytridiomycota</taxon>
        <taxon>Chytridiomycota incertae sedis</taxon>
        <taxon>Chytridiomycetes</taxon>
        <taxon>Rhizophydiales</taxon>
        <taxon>Terramycetaceae</taxon>
        <taxon>Boothiomyces</taxon>
    </lineage>
</organism>
<dbReference type="EMBL" id="JADGKB010000196">
    <property type="protein sequence ID" value="KAJ3251181.1"/>
    <property type="molecule type" value="Genomic_DNA"/>
</dbReference>
<accession>A0AAD5UCY6</accession>
<protein>
    <recommendedName>
        <fullName evidence="2">Telomere-associated protein Rif1 N-terminal domain-containing protein</fullName>
    </recommendedName>
</protein>
<name>A0AAD5UCY6_9FUNG</name>
<sequence length="527" mass="60134">MSQMEILKECGQEFLLKPKNINQTLQKIESCFNSQKSQIRQQAFIEWQKLIYMFRNDLNLKKVKLILVPILNCLKFEKNSKVLESAKETLMYLAILGNGLLVYELADGAQELDAILLKLYSDPLTSKKGNELGVEQLGKPYEEIIKVSPKPMSEIEFTKIKYLLEKNKLFPVVINYFSYLWNERKPTTFDLLNMIMVHLDQHFSKENCLTLTSIKIPFKKGNSDLKILRYLTKLVDRLIQMNSFDELVEFSKLLKQEGTGKSPLSLIKRLKNESPLKKQESSPLKKKVNQAPEIDLGNIFEYPESIQAKKTVNINLDEKSNIFDDQTVEKSKVLGNAERAVNNISLPFEDSTKSMTVNGEILGNIQDLSVIFGQDPSTPNIEVDQTQSFHIENSLVTEDAISKKDGIIPAVCQEPSMILPVQSKELYELSTIQPNEFNDQTINLDFEKSIAEKENNHLAETAMLLEPLSTPTVPFQPQADTVTNQAVNQDLETTPINRKDHKRKKRQSTEYISVSTTKPTTIHVNMN</sequence>
<evidence type="ECO:0000313" key="3">
    <source>
        <dbReference type="EMBL" id="KAJ3251181.1"/>
    </source>
</evidence>
<gene>
    <name evidence="3" type="ORF">HK103_002599</name>
</gene>
<feature type="region of interest" description="Disordered" evidence="1">
    <location>
        <begin position="488"/>
        <end position="510"/>
    </location>
</feature>
<dbReference type="InterPro" id="IPR022031">
    <property type="entry name" value="Rif1_N"/>
</dbReference>
<dbReference type="Pfam" id="PF12231">
    <property type="entry name" value="Rif1_N"/>
    <property type="match status" value="1"/>
</dbReference>
<dbReference type="InterPro" id="IPR016024">
    <property type="entry name" value="ARM-type_fold"/>
</dbReference>
<proteinExistence type="predicted"/>
<dbReference type="SUPFAM" id="SSF48371">
    <property type="entry name" value="ARM repeat"/>
    <property type="match status" value="1"/>
</dbReference>
<feature type="domain" description="Telomere-associated protein Rif1 N-terminal" evidence="2">
    <location>
        <begin position="19"/>
        <end position="92"/>
    </location>
</feature>
<evidence type="ECO:0000313" key="4">
    <source>
        <dbReference type="Proteomes" id="UP001210925"/>
    </source>
</evidence>
<keyword evidence="4" id="KW-1185">Reference proteome</keyword>